<protein>
    <submittedName>
        <fullName evidence="1">Uncharacterized protein</fullName>
    </submittedName>
</protein>
<reference evidence="1" key="2">
    <citation type="journal article" date="2015" name="Data Brief">
        <title>Shoot transcriptome of the giant reed, Arundo donax.</title>
        <authorList>
            <person name="Barrero R.A."/>
            <person name="Guerrero F.D."/>
            <person name="Moolhuijzen P."/>
            <person name="Goolsby J.A."/>
            <person name="Tidwell J."/>
            <person name="Bellgard S.E."/>
            <person name="Bellgard M.I."/>
        </authorList>
    </citation>
    <scope>NUCLEOTIDE SEQUENCE</scope>
    <source>
        <tissue evidence="1">Shoot tissue taken approximately 20 cm above the soil surface</tissue>
    </source>
</reference>
<sequence>MDFEGNELISSWLRFTCVLSSTLKNS</sequence>
<name>A0A0A9EEX7_ARUDO</name>
<organism evidence="1">
    <name type="scientific">Arundo donax</name>
    <name type="common">Giant reed</name>
    <name type="synonym">Donax arundinaceus</name>
    <dbReference type="NCBI Taxonomy" id="35708"/>
    <lineage>
        <taxon>Eukaryota</taxon>
        <taxon>Viridiplantae</taxon>
        <taxon>Streptophyta</taxon>
        <taxon>Embryophyta</taxon>
        <taxon>Tracheophyta</taxon>
        <taxon>Spermatophyta</taxon>
        <taxon>Magnoliopsida</taxon>
        <taxon>Liliopsida</taxon>
        <taxon>Poales</taxon>
        <taxon>Poaceae</taxon>
        <taxon>PACMAD clade</taxon>
        <taxon>Arundinoideae</taxon>
        <taxon>Arundineae</taxon>
        <taxon>Arundo</taxon>
    </lineage>
</organism>
<evidence type="ECO:0000313" key="1">
    <source>
        <dbReference type="EMBL" id="JAD97558.1"/>
    </source>
</evidence>
<dbReference type="EMBL" id="GBRH01200337">
    <property type="protein sequence ID" value="JAD97558.1"/>
    <property type="molecule type" value="Transcribed_RNA"/>
</dbReference>
<accession>A0A0A9EEX7</accession>
<dbReference type="AlphaFoldDB" id="A0A0A9EEX7"/>
<proteinExistence type="predicted"/>
<reference evidence="1" key="1">
    <citation type="submission" date="2014-09" db="EMBL/GenBank/DDBJ databases">
        <authorList>
            <person name="Magalhaes I.L.F."/>
            <person name="Oliveira U."/>
            <person name="Santos F.R."/>
            <person name="Vidigal T.H.D.A."/>
            <person name="Brescovit A.D."/>
            <person name="Santos A.J."/>
        </authorList>
    </citation>
    <scope>NUCLEOTIDE SEQUENCE</scope>
    <source>
        <tissue evidence="1">Shoot tissue taken approximately 20 cm above the soil surface</tissue>
    </source>
</reference>